<accession>A0ABW7A582</accession>
<reference evidence="3 4" key="1">
    <citation type="submission" date="2024-02" db="EMBL/GenBank/DDBJ databases">
        <title>Expansion and revision of Xanthobacter and proposal of Roseixanthobacter gen. nov.</title>
        <authorList>
            <person name="Soltysiak M.P.M."/>
            <person name="Jalihal A."/>
            <person name="Ory A."/>
            <person name="Chrisophersen C."/>
            <person name="Lee A.D."/>
            <person name="Boulton J."/>
            <person name="Springer M."/>
        </authorList>
    </citation>
    <scope>NUCLEOTIDE SEQUENCE [LARGE SCALE GENOMIC DNA]</scope>
    <source>
        <strain evidence="3 4">23A</strain>
    </source>
</reference>
<keyword evidence="2" id="KW-0456">Lyase</keyword>
<evidence type="ECO:0000313" key="3">
    <source>
        <dbReference type="EMBL" id="MFG1375144.1"/>
    </source>
</evidence>
<evidence type="ECO:0000256" key="1">
    <source>
        <dbReference type="ARBA" id="ARBA00005254"/>
    </source>
</evidence>
<dbReference type="InterPro" id="IPR001753">
    <property type="entry name" value="Enoyl-CoA_hydra/iso"/>
</dbReference>
<organism evidence="3 4">
    <name type="scientific">Xanthobacter oligotrophicus</name>
    <dbReference type="NCBI Taxonomy" id="2607286"/>
    <lineage>
        <taxon>Bacteria</taxon>
        <taxon>Pseudomonadati</taxon>
        <taxon>Pseudomonadota</taxon>
        <taxon>Alphaproteobacteria</taxon>
        <taxon>Hyphomicrobiales</taxon>
        <taxon>Xanthobacteraceae</taxon>
        <taxon>Xanthobacter</taxon>
    </lineage>
</organism>
<comment type="similarity">
    <text evidence="1">Belongs to the enoyl-CoA hydratase/isomerase family.</text>
</comment>
<dbReference type="EMBL" id="JBAFVH010000022">
    <property type="protein sequence ID" value="MFG1375144.1"/>
    <property type="molecule type" value="Genomic_DNA"/>
</dbReference>
<name>A0ABW7A582_9HYPH</name>
<dbReference type="Pfam" id="PF00378">
    <property type="entry name" value="ECH_1"/>
    <property type="match status" value="1"/>
</dbReference>
<dbReference type="InterPro" id="IPR014748">
    <property type="entry name" value="Enoyl-CoA_hydra_C"/>
</dbReference>
<evidence type="ECO:0000313" key="4">
    <source>
        <dbReference type="Proteomes" id="UP001604002"/>
    </source>
</evidence>
<keyword evidence="4" id="KW-1185">Reference proteome</keyword>
<dbReference type="Gene3D" id="3.90.226.10">
    <property type="entry name" value="2-enoyl-CoA Hydratase, Chain A, domain 1"/>
    <property type="match status" value="1"/>
</dbReference>
<proteinExistence type="inferred from homology"/>
<sequence>MIDLSRKDEFAILTLNRPDVLNALSFAQLERLDRALGEVEASDARCLILTGAGERAFCAGADVSELAGRSLADELDGTRLGQRIVGRLETLRQPSIALVHGHALGGGCELALASTFRIATPRARFGLPEVKLGLVPGYGGTQRLARLIGSSAALEIMMSGRSVEADEALRIGLVNRISASDDPLEETIAFGRTFTRWSLQALRLIRDAVRVGAGLPLPEALEVEAQLSTLSYRTQDGREGIEAFLAKRAPRFEDR</sequence>
<dbReference type="PANTHER" id="PTHR11941:SF54">
    <property type="entry name" value="ENOYL-COA HYDRATASE, MITOCHONDRIAL"/>
    <property type="match status" value="1"/>
</dbReference>
<gene>
    <name evidence="3" type="ORF">V5F32_23465</name>
</gene>
<dbReference type="InterPro" id="IPR029045">
    <property type="entry name" value="ClpP/crotonase-like_dom_sf"/>
</dbReference>
<dbReference type="CDD" id="cd06558">
    <property type="entry name" value="crotonase-like"/>
    <property type="match status" value="1"/>
</dbReference>
<dbReference type="SUPFAM" id="SSF52096">
    <property type="entry name" value="ClpP/crotonase"/>
    <property type="match status" value="1"/>
</dbReference>
<protein>
    <submittedName>
        <fullName evidence="3">Enoyl-CoA hydratase-related protein</fullName>
    </submittedName>
</protein>
<dbReference type="Proteomes" id="UP001604002">
    <property type="component" value="Unassembled WGS sequence"/>
</dbReference>
<evidence type="ECO:0000256" key="2">
    <source>
        <dbReference type="ARBA" id="ARBA00023239"/>
    </source>
</evidence>
<dbReference type="PANTHER" id="PTHR11941">
    <property type="entry name" value="ENOYL-COA HYDRATASE-RELATED"/>
    <property type="match status" value="1"/>
</dbReference>
<dbReference type="RefSeq" id="WP_393994671.1">
    <property type="nucleotide sequence ID" value="NZ_JBAFVH010000022.1"/>
</dbReference>
<comment type="caution">
    <text evidence="3">The sequence shown here is derived from an EMBL/GenBank/DDBJ whole genome shotgun (WGS) entry which is preliminary data.</text>
</comment>
<dbReference type="Gene3D" id="1.10.12.10">
    <property type="entry name" value="Lyase 2-enoyl-coa Hydratase, Chain A, domain 2"/>
    <property type="match status" value="1"/>
</dbReference>